<protein>
    <recommendedName>
        <fullName evidence="3">Phage head morphogenesis domain-containing protein</fullName>
    </recommendedName>
</protein>
<reference evidence="1 2" key="1">
    <citation type="submission" date="2019-04" db="EMBL/GenBank/DDBJ databases">
        <title>Streptomyces lasaliensis sp. nov., an Actinomycete isolated from soil which produces the polyether antibiotic lasalocid.</title>
        <authorList>
            <person name="Erwin G."/>
            <person name="Haber C."/>
        </authorList>
    </citation>
    <scope>NUCLEOTIDE SEQUENCE [LARGE SCALE GENOMIC DNA]</scope>
    <source>
        <strain evidence="1 2">X-537</strain>
    </source>
</reference>
<keyword evidence="2" id="KW-1185">Reference proteome</keyword>
<gene>
    <name evidence="1" type="ORF">E4U91_27325</name>
</gene>
<dbReference type="InterPro" id="IPR057369">
    <property type="entry name" value="VG15"/>
</dbReference>
<evidence type="ECO:0000313" key="2">
    <source>
        <dbReference type="Proteomes" id="UP000305929"/>
    </source>
</evidence>
<proteinExistence type="predicted"/>
<dbReference type="Proteomes" id="UP000305929">
    <property type="component" value="Unassembled WGS sequence"/>
</dbReference>
<dbReference type="AlphaFoldDB" id="A0A4U5WMP3"/>
<accession>A0A4U5WMP3</accession>
<dbReference type="RefSeq" id="WP_137309286.1">
    <property type="nucleotide sequence ID" value="NZ_SZNQ01000001.1"/>
</dbReference>
<evidence type="ECO:0000313" key="1">
    <source>
        <dbReference type="EMBL" id="TKT03438.1"/>
    </source>
</evidence>
<name>A0A4U5WMP3_STRLS</name>
<evidence type="ECO:0008006" key="3">
    <source>
        <dbReference type="Google" id="ProtNLM"/>
    </source>
</evidence>
<dbReference type="OrthoDB" id="3194844at2"/>
<comment type="caution">
    <text evidence="1">The sequence shown here is derived from an EMBL/GenBank/DDBJ whole genome shotgun (WGS) entry which is preliminary data.</text>
</comment>
<organism evidence="1 2">
    <name type="scientific">Streptomyces lasalocidi</name>
    <name type="common">Streptomyces lasaliensis</name>
    <dbReference type="NCBI Taxonomy" id="324833"/>
    <lineage>
        <taxon>Bacteria</taxon>
        <taxon>Bacillati</taxon>
        <taxon>Actinomycetota</taxon>
        <taxon>Actinomycetes</taxon>
        <taxon>Kitasatosporales</taxon>
        <taxon>Streptomycetaceae</taxon>
        <taxon>Streptomyces</taxon>
    </lineage>
</organism>
<dbReference type="Pfam" id="PF25310">
    <property type="entry name" value="VG15"/>
    <property type="match status" value="1"/>
</dbReference>
<dbReference type="EMBL" id="SZNQ01000001">
    <property type="protein sequence ID" value="TKT03438.1"/>
    <property type="molecule type" value="Genomic_DNA"/>
</dbReference>
<sequence>MATATAVRDYKEAQGGISRLAERELRLFFLSLDLTNIVATTNALQIFMPELVTEYGEMGAAVAIDFYDELREASNAAKPFKALMGEIPEQKAVQASVRWAVGPLFQTESNPAQALSNLTEVNDRFVKQTARNTIFHSAQKDPSKASYARVPSGAKTCKFCLMLASRGAVYANSKKAGENNKYHGHCDCQVIPMWDGDEYPEGYDPESLYDQYIALEVAKQGH</sequence>